<comment type="catalytic activity">
    <reaction evidence="1">
        <text>D-fructose 6-phosphate + L-glutamine = D-glucosamine 6-phosphate + L-glutamate</text>
        <dbReference type="Rhea" id="RHEA:13237"/>
        <dbReference type="ChEBI" id="CHEBI:29985"/>
        <dbReference type="ChEBI" id="CHEBI:58359"/>
        <dbReference type="ChEBI" id="CHEBI:58725"/>
        <dbReference type="ChEBI" id="CHEBI:61527"/>
        <dbReference type="EC" id="2.6.1.16"/>
    </reaction>
</comment>
<protein>
    <recommendedName>
        <fullName evidence="3">Glutamine--fructose-6-phosphate aminotransferase [isomerizing]</fullName>
        <ecNumber evidence="2">2.6.1.16</ecNumber>
    </recommendedName>
</protein>
<dbReference type="InterPro" id="IPR001347">
    <property type="entry name" value="SIS_dom"/>
</dbReference>
<keyword evidence="7" id="KW-1185">Reference proteome</keyword>
<dbReference type="Gene3D" id="3.40.50.10490">
    <property type="entry name" value="Glucose-6-phosphate isomerase like protein, domain 1"/>
    <property type="match status" value="1"/>
</dbReference>
<name>A0A3S8ZT70_9NEIS</name>
<dbReference type="PANTHER" id="PTHR10937">
    <property type="entry name" value="GLUCOSAMINE--FRUCTOSE-6-PHOSPHATE AMINOTRANSFERASE, ISOMERIZING"/>
    <property type="match status" value="1"/>
</dbReference>
<proteinExistence type="predicted"/>
<evidence type="ECO:0000313" key="6">
    <source>
        <dbReference type="EMBL" id="AZN36700.1"/>
    </source>
</evidence>
<dbReference type="EC" id="2.6.1.16" evidence="2"/>
<dbReference type="OrthoDB" id="9761808at2"/>
<organism evidence="6 7">
    <name type="scientific">Iodobacter ciconiae</name>
    <dbReference type="NCBI Taxonomy" id="2496266"/>
    <lineage>
        <taxon>Bacteria</taxon>
        <taxon>Pseudomonadati</taxon>
        <taxon>Pseudomonadota</taxon>
        <taxon>Betaproteobacteria</taxon>
        <taxon>Neisseriales</taxon>
        <taxon>Chitinibacteraceae</taxon>
        <taxon>Iodobacter</taxon>
    </lineage>
</organism>
<dbReference type="InterPro" id="IPR046348">
    <property type="entry name" value="SIS_dom_sf"/>
</dbReference>
<keyword evidence="4" id="KW-0315">Glutamine amidotransferase</keyword>
<dbReference type="GO" id="GO:0006047">
    <property type="term" value="P:UDP-N-acetylglucosamine metabolic process"/>
    <property type="evidence" value="ECO:0007669"/>
    <property type="project" value="TreeGrafter"/>
</dbReference>
<dbReference type="KEGG" id="iod:EJO50_09480"/>
<evidence type="ECO:0000256" key="4">
    <source>
        <dbReference type="ARBA" id="ARBA00022962"/>
    </source>
</evidence>
<dbReference type="EMBL" id="CP034433">
    <property type="protein sequence ID" value="AZN36700.1"/>
    <property type="molecule type" value="Genomic_DNA"/>
</dbReference>
<evidence type="ECO:0000256" key="1">
    <source>
        <dbReference type="ARBA" id="ARBA00001031"/>
    </source>
</evidence>
<dbReference type="GO" id="GO:0004360">
    <property type="term" value="F:glutamine-fructose-6-phosphate transaminase (isomerizing) activity"/>
    <property type="evidence" value="ECO:0007669"/>
    <property type="project" value="UniProtKB-EC"/>
</dbReference>
<evidence type="ECO:0000313" key="7">
    <source>
        <dbReference type="Proteomes" id="UP000282438"/>
    </source>
</evidence>
<reference evidence="6 7" key="1">
    <citation type="submission" date="2018-12" db="EMBL/GenBank/DDBJ databases">
        <title>Complete genome sequence of Iodobacter sp. H11R3.</title>
        <authorList>
            <person name="Bae J.-W."/>
        </authorList>
    </citation>
    <scope>NUCLEOTIDE SEQUENCE [LARGE SCALE GENOMIC DNA]</scope>
    <source>
        <strain evidence="6 7">H11R3</strain>
    </source>
</reference>
<dbReference type="Proteomes" id="UP000282438">
    <property type="component" value="Chromosome"/>
</dbReference>
<evidence type="ECO:0000256" key="2">
    <source>
        <dbReference type="ARBA" id="ARBA00012916"/>
    </source>
</evidence>
<evidence type="ECO:0000256" key="3">
    <source>
        <dbReference type="ARBA" id="ARBA00016090"/>
    </source>
</evidence>
<accession>A0A3S8ZT70</accession>
<dbReference type="GO" id="GO:0006487">
    <property type="term" value="P:protein N-linked glycosylation"/>
    <property type="evidence" value="ECO:0007669"/>
    <property type="project" value="TreeGrafter"/>
</dbReference>
<dbReference type="GO" id="GO:0097367">
    <property type="term" value="F:carbohydrate derivative binding"/>
    <property type="evidence" value="ECO:0007669"/>
    <property type="project" value="InterPro"/>
</dbReference>
<dbReference type="Pfam" id="PF01380">
    <property type="entry name" value="SIS"/>
    <property type="match status" value="1"/>
</dbReference>
<dbReference type="AlphaFoldDB" id="A0A3S8ZT70"/>
<dbReference type="GO" id="GO:0006002">
    <property type="term" value="P:fructose 6-phosphate metabolic process"/>
    <property type="evidence" value="ECO:0007669"/>
    <property type="project" value="TreeGrafter"/>
</dbReference>
<dbReference type="PANTHER" id="PTHR10937:SF0">
    <property type="entry name" value="GLUTAMINE--FRUCTOSE-6-PHOSPHATE TRANSAMINASE (ISOMERIZING)"/>
    <property type="match status" value="1"/>
</dbReference>
<sequence length="65" mass="7643">MFFIDRRLYYPLAQKAALKMQEVAYIHAYGFPARELIHGPLTLVNKDLPVIVCLPWNRLIKKTTR</sequence>
<feature type="domain" description="SIS" evidence="5">
    <location>
        <begin position="2"/>
        <end position="52"/>
    </location>
</feature>
<gene>
    <name evidence="6" type="ORF">EJO50_09480</name>
</gene>
<evidence type="ECO:0000259" key="5">
    <source>
        <dbReference type="Pfam" id="PF01380"/>
    </source>
</evidence>
<dbReference type="SUPFAM" id="SSF53697">
    <property type="entry name" value="SIS domain"/>
    <property type="match status" value="1"/>
</dbReference>
<dbReference type="GO" id="GO:0005829">
    <property type="term" value="C:cytosol"/>
    <property type="evidence" value="ECO:0007669"/>
    <property type="project" value="TreeGrafter"/>
</dbReference>